<evidence type="ECO:0000256" key="1">
    <source>
        <dbReference type="ARBA" id="ARBA00022801"/>
    </source>
</evidence>
<feature type="chain" id="PRO_5046054115" evidence="2">
    <location>
        <begin position="21"/>
        <end position="291"/>
    </location>
</feature>
<dbReference type="PANTHER" id="PTHR43546">
    <property type="entry name" value="UPF0173 METAL-DEPENDENT HYDROLASE MJ1163-RELATED"/>
    <property type="match status" value="1"/>
</dbReference>
<evidence type="ECO:0000313" key="4">
    <source>
        <dbReference type="Proteomes" id="UP001057998"/>
    </source>
</evidence>
<protein>
    <submittedName>
        <fullName evidence="3">MBL fold metallo-hydrolase</fullName>
    </submittedName>
</protein>
<dbReference type="InterPro" id="IPR036866">
    <property type="entry name" value="RibonucZ/Hydroxyglut_hydro"/>
</dbReference>
<keyword evidence="4" id="KW-1185">Reference proteome</keyword>
<keyword evidence="2" id="KW-0732">Signal</keyword>
<organism evidence="3 4">
    <name type="scientific">Photobacterium atrarenae</name>
    <dbReference type="NCBI Taxonomy" id="865757"/>
    <lineage>
        <taxon>Bacteria</taxon>
        <taxon>Pseudomonadati</taxon>
        <taxon>Pseudomonadota</taxon>
        <taxon>Gammaproteobacteria</taxon>
        <taxon>Vibrionales</taxon>
        <taxon>Vibrionaceae</taxon>
        <taxon>Photobacterium</taxon>
    </lineage>
</organism>
<feature type="signal peptide" evidence="2">
    <location>
        <begin position="1"/>
        <end position="20"/>
    </location>
</feature>
<dbReference type="PANTHER" id="PTHR43546:SF9">
    <property type="entry name" value="L-ASCORBATE-6-PHOSPHATE LACTONASE ULAG-RELATED"/>
    <property type="match status" value="1"/>
</dbReference>
<dbReference type="EMBL" id="CP101509">
    <property type="protein sequence ID" value="UTV29459.1"/>
    <property type="molecule type" value="Genomic_DNA"/>
</dbReference>
<evidence type="ECO:0000313" key="3">
    <source>
        <dbReference type="EMBL" id="UTV29459.1"/>
    </source>
</evidence>
<dbReference type="SUPFAM" id="SSF56281">
    <property type="entry name" value="Metallo-hydrolase/oxidoreductase"/>
    <property type="match status" value="1"/>
</dbReference>
<dbReference type="InterPro" id="IPR050114">
    <property type="entry name" value="UPF0173_UPF0282_UlaG_hydrolase"/>
</dbReference>
<name>A0ABY5GK11_9GAMM</name>
<dbReference type="Gene3D" id="3.60.15.10">
    <property type="entry name" value="Ribonuclease Z/Hydroxyacylglutathione hydrolase-like"/>
    <property type="match status" value="1"/>
</dbReference>
<keyword evidence="1" id="KW-0378">Hydrolase</keyword>
<gene>
    <name evidence="3" type="ORF">NNL38_20790</name>
</gene>
<proteinExistence type="predicted"/>
<dbReference type="Pfam" id="PF13483">
    <property type="entry name" value="Lactamase_B_3"/>
    <property type="match status" value="1"/>
</dbReference>
<reference evidence="3" key="1">
    <citation type="submission" date="2022-07" db="EMBL/GenBank/DDBJ databases">
        <title>Genome sequencing of Photobacterium atrarenae GJH2-4.</title>
        <authorList>
            <person name="Park S.-J."/>
        </authorList>
    </citation>
    <scope>NUCLEOTIDE SEQUENCE</scope>
    <source>
        <strain evidence="3">GJH2-4</strain>
    </source>
</reference>
<sequence length="291" mass="32317">MKYPLFSTVMLMSMTAASQAEEVTLQWLGGPTLLVEFGDIRLLTDPMLGEGEQAYQMIDPNQMFQLSQLPSPVDHKRLTPLPALDLQALDVVLLSHSHEDHFDQAARKQLPKDVAFVAAQSDVPMARALGFRQVTGLPVGESWSYREGEYQVTVTAAPANHTLDQAFSPVLDGGNGYWLNFRHGDWHKSLYWSGDSFFTQSVQHWLAAYPAPDIFVPHVGRVGTTGPFGQLSMGAEEVIEAMKVLQPVHTLPIHHSTYALYLEPISELKRHAEQAGMPLDLPAPGTRISYR</sequence>
<dbReference type="RefSeq" id="WP_255390775.1">
    <property type="nucleotide sequence ID" value="NZ_CP101509.1"/>
</dbReference>
<accession>A0ABY5GK11</accession>
<dbReference type="Proteomes" id="UP001057998">
    <property type="component" value="Chromosome 2"/>
</dbReference>
<evidence type="ECO:0000256" key="2">
    <source>
        <dbReference type="SAM" id="SignalP"/>
    </source>
</evidence>